<dbReference type="HOGENOM" id="CLU_089876_1_1_1"/>
<keyword evidence="2" id="KW-0378">Hydrolase</keyword>
<dbReference type="PANTHER" id="PTHR21660">
    <property type="entry name" value="THIOESTERASE SUPERFAMILY MEMBER-RELATED"/>
    <property type="match status" value="1"/>
</dbReference>
<reference evidence="4 5" key="2">
    <citation type="journal article" date="2012" name="PLoS Pathog.">
        <title>Diverse lifestyles and strategies of plant pathogenesis encoded in the genomes of eighteen Dothideomycetes fungi.</title>
        <authorList>
            <person name="Ohm R.A."/>
            <person name="Feau N."/>
            <person name="Henrissat B."/>
            <person name="Schoch C.L."/>
            <person name="Horwitz B.A."/>
            <person name="Barry K.W."/>
            <person name="Condon B.J."/>
            <person name="Copeland A.C."/>
            <person name="Dhillon B."/>
            <person name="Glaser F."/>
            <person name="Hesse C.N."/>
            <person name="Kosti I."/>
            <person name="LaButti K."/>
            <person name="Lindquist E.A."/>
            <person name="Lucas S."/>
            <person name="Salamov A.A."/>
            <person name="Bradshaw R.E."/>
            <person name="Ciuffetti L."/>
            <person name="Hamelin R.C."/>
            <person name="Kema G.H.J."/>
            <person name="Lawrence C."/>
            <person name="Scott J.A."/>
            <person name="Spatafora J.W."/>
            <person name="Turgeon B.G."/>
            <person name="de Wit P.J.G.M."/>
            <person name="Zhong S."/>
            <person name="Goodwin S.B."/>
            <person name="Grigoriev I.V."/>
        </authorList>
    </citation>
    <scope>NUCLEOTIDE SEQUENCE [LARGE SCALE GENOMIC DNA]</scope>
    <source>
        <strain evidence="5">NZE10 / CBS 128990</strain>
    </source>
</reference>
<dbReference type="GO" id="GO:0047617">
    <property type="term" value="F:fatty acyl-CoA hydrolase activity"/>
    <property type="evidence" value="ECO:0007669"/>
    <property type="project" value="InterPro"/>
</dbReference>
<evidence type="ECO:0000259" key="3">
    <source>
        <dbReference type="Pfam" id="PF03061"/>
    </source>
</evidence>
<dbReference type="Gene3D" id="3.10.129.10">
    <property type="entry name" value="Hotdog Thioesterase"/>
    <property type="match status" value="1"/>
</dbReference>
<evidence type="ECO:0000313" key="4">
    <source>
        <dbReference type="EMBL" id="EME49885.1"/>
    </source>
</evidence>
<evidence type="ECO:0000313" key="5">
    <source>
        <dbReference type="Proteomes" id="UP000016933"/>
    </source>
</evidence>
<proteinExistence type="inferred from homology"/>
<dbReference type="InterPro" id="IPR039298">
    <property type="entry name" value="ACOT13"/>
</dbReference>
<dbReference type="Pfam" id="PF03061">
    <property type="entry name" value="4HBT"/>
    <property type="match status" value="1"/>
</dbReference>
<dbReference type="EMBL" id="KB446535">
    <property type="protein sequence ID" value="EME49885.1"/>
    <property type="molecule type" value="Genomic_DNA"/>
</dbReference>
<dbReference type="CDD" id="cd03443">
    <property type="entry name" value="PaaI_thioesterase"/>
    <property type="match status" value="1"/>
</dbReference>
<reference evidence="5" key="1">
    <citation type="journal article" date="2012" name="PLoS Genet.">
        <title>The genomes of the fungal plant pathogens Cladosporium fulvum and Dothistroma septosporum reveal adaptation to different hosts and lifestyles but also signatures of common ancestry.</title>
        <authorList>
            <person name="de Wit P.J.G.M."/>
            <person name="van der Burgt A."/>
            <person name="Oekmen B."/>
            <person name="Stergiopoulos I."/>
            <person name="Abd-Elsalam K.A."/>
            <person name="Aerts A.L."/>
            <person name="Bahkali A.H."/>
            <person name="Beenen H.G."/>
            <person name="Chettri P."/>
            <person name="Cox M.P."/>
            <person name="Datema E."/>
            <person name="de Vries R.P."/>
            <person name="Dhillon B."/>
            <person name="Ganley A.R."/>
            <person name="Griffiths S.A."/>
            <person name="Guo Y."/>
            <person name="Hamelin R.C."/>
            <person name="Henrissat B."/>
            <person name="Kabir M.S."/>
            <person name="Jashni M.K."/>
            <person name="Kema G."/>
            <person name="Klaubauf S."/>
            <person name="Lapidus A."/>
            <person name="Levasseur A."/>
            <person name="Lindquist E."/>
            <person name="Mehrabi R."/>
            <person name="Ohm R.A."/>
            <person name="Owen T.J."/>
            <person name="Salamov A."/>
            <person name="Schwelm A."/>
            <person name="Schijlen E."/>
            <person name="Sun H."/>
            <person name="van den Burg H.A."/>
            <person name="van Ham R.C.H.J."/>
            <person name="Zhang S."/>
            <person name="Goodwin S.B."/>
            <person name="Grigoriev I.V."/>
            <person name="Collemare J."/>
            <person name="Bradshaw R.E."/>
        </authorList>
    </citation>
    <scope>NUCLEOTIDE SEQUENCE [LARGE SCALE GENOMIC DNA]</scope>
    <source>
        <strain evidence="5">NZE10 / CBS 128990</strain>
    </source>
</reference>
<dbReference type="OrthoDB" id="2831072at2759"/>
<dbReference type="STRING" id="675120.N1Q4T8"/>
<feature type="domain" description="Thioesterase" evidence="3">
    <location>
        <begin position="83"/>
        <end position="158"/>
    </location>
</feature>
<dbReference type="PANTHER" id="PTHR21660:SF1">
    <property type="entry name" value="ACYL-COENZYME A THIOESTERASE 13"/>
    <property type="match status" value="1"/>
</dbReference>
<comment type="similarity">
    <text evidence="1">Belongs to the thioesterase PaaI family.</text>
</comment>
<evidence type="ECO:0000256" key="1">
    <source>
        <dbReference type="ARBA" id="ARBA00008324"/>
    </source>
</evidence>
<dbReference type="InterPro" id="IPR006683">
    <property type="entry name" value="Thioestr_dom"/>
</dbReference>
<protein>
    <recommendedName>
        <fullName evidence="3">Thioesterase domain-containing protein</fullName>
    </recommendedName>
</protein>
<dbReference type="OMA" id="HGGAIPM"/>
<dbReference type="eggNOG" id="ENOG502RNPW">
    <property type="taxonomic scope" value="Eukaryota"/>
</dbReference>
<accession>N1Q4T8</accession>
<sequence length="185" mass="20653">MTTKIPGQDGTLSQPQATKLMQFYIDSHAKSIPKDNFDRPLYESLQVLDCTLHSPGITAKSTIRLKVPPNLSNQQEGKTPRNTHGGAIPMMFDLPTSITIVACNFSNWESTGMTRRLDVTYLKPPVEGDDVILESEVLNIGKRLATIRGVLKRERDGVVLAVCQHDKYMGDRAHYVGEKWDVSKL</sequence>
<dbReference type="SUPFAM" id="SSF54637">
    <property type="entry name" value="Thioesterase/thiol ester dehydrase-isomerase"/>
    <property type="match status" value="1"/>
</dbReference>
<organism evidence="4 5">
    <name type="scientific">Dothistroma septosporum (strain NZE10 / CBS 128990)</name>
    <name type="common">Red band needle blight fungus</name>
    <name type="synonym">Mycosphaerella pini</name>
    <dbReference type="NCBI Taxonomy" id="675120"/>
    <lineage>
        <taxon>Eukaryota</taxon>
        <taxon>Fungi</taxon>
        <taxon>Dikarya</taxon>
        <taxon>Ascomycota</taxon>
        <taxon>Pezizomycotina</taxon>
        <taxon>Dothideomycetes</taxon>
        <taxon>Dothideomycetidae</taxon>
        <taxon>Mycosphaerellales</taxon>
        <taxon>Mycosphaerellaceae</taxon>
        <taxon>Dothistroma</taxon>
    </lineage>
</organism>
<name>N1Q4T8_DOTSN</name>
<dbReference type="Proteomes" id="UP000016933">
    <property type="component" value="Unassembled WGS sequence"/>
</dbReference>
<dbReference type="InterPro" id="IPR029069">
    <property type="entry name" value="HotDog_dom_sf"/>
</dbReference>
<dbReference type="AlphaFoldDB" id="N1Q4T8"/>
<gene>
    <name evidence="4" type="ORF">DOTSEDRAFT_164680</name>
</gene>
<keyword evidence="5" id="KW-1185">Reference proteome</keyword>
<evidence type="ECO:0000256" key="2">
    <source>
        <dbReference type="ARBA" id="ARBA00022801"/>
    </source>
</evidence>